<reference evidence="1 2" key="1">
    <citation type="journal article" date="2018" name="Aquat. Microb. Ecol.">
        <title>Gammaproteobacterial methanotrophs dominate.</title>
        <authorList>
            <person name="Rissanen A.J."/>
            <person name="Saarenheimo J."/>
            <person name="Tiirola M."/>
            <person name="Peura S."/>
            <person name="Aalto S.L."/>
            <person name="Karvinen A."/>
            <person name="Nykanen H."/>
        </authorList>
    </citation>
    <scope>NUCLEOTIDE SEQUENCE [LARGE SCALE GENOMIC DNA]</scope>
    <source>
        <strain evidence="1">AMbin10</strain>
    </source>
</reference>
<sequence>MSKLVQQFSFLILDKTGRVWNPPLRIGIPYPAPLAKGAIKSDAHNRAACEIALGVQGLPCLYIPPQGKPCTPASLFIAPPCQLARDIVAFFL</sequence>
<evidence type="ECO:0000313" key="2">
    <source>
        <dbReference type="Proteomes" id="UP000249396"/>
    </source>
</evidence>
<dbReference type="EMBL" id="QJPH01000301">
    <property type="protein sequence ID" value="PZN79371.1"/>
    <property type="molecule type" value="Genomic_DNA"/>
</dbReference>
<protein>
    <submittedName>
        <fullName evidence="1">Uncharacterized protein</fullName>
    </submittedName>
</protein>
<comment type="caution">
    <text evidence="1">The sequence shown here is derived from an EMBL/GenBank/DDBJ whole genome shotgun (WGS) entry which is preliminary data.</text>
</comment>
<organism evidence="1 2">
    <name type="scientific">Candidatus Methylumidiphilus alinenensis</name>
    <dbReference type="NCBI Taxonomy" id="2202197"/>
    <lineage>
        <taxon>Bacteria</taxon>
        <taxon>Pseudomonadati</taxon>
        <taxon>Pseudomonadota</taxon>
        <taxon>Gammaproteobacteria</taxon>
        <taxon>Methylococcales</taxon>
        <taxon>Candidatus Methylumidiphilus</taxon>
    </lineage>
</organism>
<dbReference type="AlphaFoldDB" id="A0A2W4R5H6"/>
<evidence type="ECO:0000313" key="1">
    <source>
        <dbReference type="EMBL" id="PZN79371.1"/>
    </source>
</evidence>
<name>A0A2W4R5H6_9GAMM</name>
<dbReference type="Proteomes" id="UP000249396">
    <property type="component" value="Unassembled WGS sequence"/>
</dbReference>
<accession>A0A2W4R5H6</accession>
<gene>
    <name evidence="1" type="ORF">DM484_11370</name>
</gene>
<proteinExistence type="predicted"/>